<dbReference type="GO" id="GO:0047911">
    <property type="term" value="F:galacturan 1,4-alpha-galacturonidase activity"/>
    <property type="evidence" value="ECO:0007669"/>
    <property type="project" value="UniProtKB-EC"/>
</dbReference>
<dbReference type="Pfam" id="PF00295">
    <property type="entry name" value="Glyco_hydro_28"/>
    <property type="match status" value="1"/>
</dbReference>
<protein>
    <recommendedName>
        <fullName evidence="12">Exopolygalacturonase</fullName>
        <ecNumber evidence="8">3.2.1.67</ecNumber>
    </recommendedName>
    <alternativeName>
        <fullName evidence="9">Galacturan 1,4-alpha-galacturonidase</fullName>
    </alternativeName>
    <alternativeName>
        <fullName evidence="13">Pectinase</fullName>
    </alternativeName>
</protein>
<dbReference type="EC" id="3.2.1.67" evidence="8"/>
<gene>
    <name evidence="18" type="ORF">Cni_G04012</name>
</gene>
<dbReference type="AlphaFoldDB" id="A0AAQ3Q3K8"/>
<evidence type="ECO:0000256" key="5">
    <source>
        <dbReference type="ARBA" id="ARBA00022801"/>
    </source>
</evidence>
<keyword evidence="19" id="KW-1185">Reference proteome</keyword>
<evidence type="ECO:0000256" key="8">
    <source>
        <dbReference type="ARBA" id="ARBA00038933"/>
    </source>
</evidence>
<dbReference type="PROSITE" id="PS00502">
    <property type="entry name" value="POLYGALACTURONASE"/>
    <property type="match status" value="1"/>
</dbReference>
<comment type="similarity">
    <text evidence="2 15">Belongs to the glycosyl hydrolase 28 family.</text>
</comment>
<accession>A0AAQ3Q3K8</accession>
<feature type="chain" id="PRO_5042838389" description="Exopolygalacturonase" evidence="17">
    <location>
        <begin position="25"/>
        <end position="455"/>
    </location>
</feature>
<evidence type="ECO:0000256" key="1">
    <source>
        <dbReference type="ARBA" id="ARBA00004191"/>
    </source>
</evidence>
<evidence type="ECO:0000256" key="14">
    <source>
        <dbReference type="PROSITE-ProRule" id="PRU10052"/>
    </source>
</evidence>
<dbReference type="Proteomes" id="UP001327560">
    <property type="component" value="Chromosome 1"/>
</dbReference>
<dbReference type="FunFam" id="2.160.20.10:FF:000004">
    <property type="entry name" value="Pectin lyase-like superfamily protein"/>
    <property type="match status" value="1"/>
</dbReference>
<dbReference type="InterPro" id="IPR011050">
    <property type="entry name" value="Pectin_lyase_fold/virulence"/>
</dbReference>
<feature type="compositionally biased region" description="Low complexity" evidence="16">
    <location>
        <begin position="69"/>
        <end position="80"/>
    </location>
</feature>
<dbReference type="Gene3D" id="2.160.20.10">
    <property type="entry name" value="Single-stranded right-handed beta-helix, Pectin lyase-like"/>
    <property type="match status" value="1"/>
</dbReference>
<sequence>MEQWMKLALICICLICHEIATVEAARAKLDTLMADDSSSDGSSLSSSGSSGDSSSNGSGDSSDKGSGGTLSSASSGGSNKGSNSFNVMDYGAKADGKNDDSKAFQQAWSEACNATGKVKVIIPNGEYFLNPIQFSGPCPNVQALIFQMQGTLKASTDLSKYGDGDGWLEFGWVDHLTITGGGTFDGQGAVSWPYNQCPKQKDCKVLPTSVKFLSTNNTVVEGVTSLNSKFFHMALLNCINFKGSGITIKAPGDSPNTDGIHLESNTGVTLSGSNIGTGDDCISIGQGNTQVSISGITCGPGHGISVGSLGRYKTEKDVGSIIVRDSTFIETINGVRIKTWANSPTSTKASNMTFENLTMKNVGTPILIDQTYCPYVKCDNSTSSRVKLNDIKFKNIHGTASMAEAVVLECSKGVPCQNISLQNINLKHNGSETLKSTCLNAMAEFSGTNSLPPCS</sequence>
<feature type="region of interest" description="Disordered" evidence="16">
    <location>
        <begin position="36"/>
        <end position="80"/>
    </location>
</feature>
<evidence type="ECO:0000256" key="6">
    <source>
        <dbReference type="ARBA" id="ARBA00023295"/>
    </source>
</evidence>
<dbReference type="EMBL" id="CP136890">
    <property type="protein sequence ID" value="WOK95305.1"/>
    <property type="molecule type" value="Genomic_DNA"/>
</dbReference>
<evidence type="ECO:0000256" key="13">
    <source>
        <dbReference type="ARBA" id="ARBA00083621"/>
    </source>
</evidence>
<proteinExistence type="inferred from homology"/>
<evidence type="ECO:0000256" key="15">
    <source>
        <dbReference type="RuleBase" id="RU361169"/>
    </source>
</evidence>
<evidence type="ECO:0000313" key="19">
    <source>
        <dbReference type="Proteomes" id="UP001327560"/>
    </source>
</evidence>
<evidence type="ECO:0000256" key="16">
    <source>
        <dbReference type="SAM" id="MobiDB-lite"/>
    </source>
</evidence>
<evidence type="ECO:0000256" key="4">
    <source>
        <dbReference type="ARBA" id="ARBA00022525"/>
    </source>
</evidence>
<dbReference type="GO" id="GO:0005975">
    <property type="term" value="P:carbohydrate metabolic process"/>
    <property type="evidence" value="ECO:0007669"/>
    <property type="project" value="InterPro"/>
</dbReference>
<dbReference type="GO" id="GO:0071555">
    <property type="term" value="P:cell wall organization"/>
    <property type="evidence" value="ECO:0007669"/>
    <property type="project" value="UniProtKB-KW"/>
</dbReference>
<keyword evidence="4" id="KW-0964">Secreted</keyword>
<feature type="active site" evidence="14">
    <location>
        <position position="302"/>
    </location>
</feature>
<comment type="function">
    <text evidence="11">May function in depolymerizing pectin during pollen development, germination, and tube growth. Acts as an exo-polygalacturonase.</text>
</comment>
<evidence type="ECO:0000256" key="17">
    <source>
        <dbReference type="SAM" id="SignalP"/>
    </source>
</evidence>
<feature type="signal peptide" evidence="17">
    <location>
        <begin position="1"/>
        <end position="24"/>
    </location>
</feature>
<evidence type="ECO:0000256" key="12">
    <source>
        <dbReference type="ARBA" id="ARBA00068298"/>
    </source>
</evidence>
<evidence type="ECO:0000256" key="7">
    <source>
        <dbReference type="ARBA" id="ARBA00023316"/>
    </source>
</evidence>
<dbReference type="InterPro" id="IPR000743">
    <property type="entry name" value="Glyco_hydro_28"/>
</dbReference>
<evidence type="ECO:0000313" key="18">
    <source>
        <dbReference type="EMBL" id="WOK95305.1"/>
    </source>
</evidence>
<comment type="subcellular location">
    <subcellularLocation>
        <location evidence="1">Secreted</location>
        <location evidence="1">Cell wall</location>
    </subcellularLocation>
</comment>
<evidence type="ECO:0000256" key="9">
    <source>
        <dbReference type="ARBA" id="ARBA00043142"/>
    </source>
</evidence>
<organism evidence="18 19">
    <name type="scientific">Canna indica</name>
    <name type="common">Indian-shot</name>
    <dbReference type="NCBI Taxonomy" id="4628"/>
    <lineage>
        <taxon>Eukaryota</taxon>
        <taxon>Viridiplantae</taxon>
        <taxon>Streptophyta</taxon>
        <taxon>Embryophyta</taxon>
        <taxon>Tracheophyta</taxon>
        <taxon>Spermatophyta</taxon>
        <taxon>Magnoliopsida</taxon>
        <taxon>Liliopsida</taxon>
        <taxon>Zingiberales</taxon>
        <taxon>Cannaceae</taxon>
        <taxon>Canna</taxon>
    </lineage>
</organism>
<evidence type="ECO:0000256" key="11">
    <source>
        <dbReference type="ARBA" id="ARBA00057651"/>
    </source>
</evidence>
<evidence type="ECO:0000256" key="3">
    <source>
        <dbReference type="ARBA" id="ARBA00022512"/>
    </source>
</evidence>
<evidence type="ECO:0000256" key="10">
    <source>
        <dbReference type="ARBA" id="ARBA00048766"/>
    </source>
</evidence>
<dbReference type="SUPFAM" id="SSF51126">
    <property type="entry name" value="Pectin lyase-like"/>
    <property type="match status" value="1"/>
</dbReference>
<reference evidence="18 19" key="1">
    <citation type="submission" date="2023-10" db="EMBL/GenBank/DDBJ databases">
        <title>Chromosome-scale genome assembly provides insights into flower coloration mechanisms of Canna indica.</title>
        <authorList>
            <person name="Li C."/>
        </authorList>
    </citation>
    <scope>NUCLEOTIDE SEQUENCE [LARGE SCALE GENOMIC DNA]</scope>
    <source>
        <tissue evidence="18">Flower</tissue>
    </source>
</reference>
<feature type="compositionally biased region" description="Low complexity" evidence="16">
    <location>
        <begin position="36"/>
        <end position="60"/>
    </location>
</feature>
<keyword evidence="5 15" id="KW-0378">Hydrolase</keyword>
<dbReference type="PANTHER" id="PTHR31375">
    <property type="match status" value="1"/>
</dbReference>
<keyword evidence="6 15" id="KW-0326">Glycosidase</keyword>
<keyword evidence="17" id="KW-0732">Signal</keyword>
<name>A0AAQ3Q3K8_9LILI</name>
<dbReference type="GO" id="GO:0004650">
    <property type="term" value="F:polygalacturonase activity"/>
    <property type="evidence" value="ECO:0007669"/>
    <property type="project" value="InterPro"/>
</dbReference>
<keyword evidence="7" id="KW-0961">Cell wall biogenesis/degradation</keyword>
<evidence type="ECO:0000256" key="2">
    <source>
        <dbReference type="ARBA" id="ARBA00008834"/>
    </source>
</evidence>
<dbReference type="InterPro" id="IPR012334">
    <property type="entry name" value="Pectin_lyas_fold"/>
</dbReference>
<keyword evidence="3" id="KW-0134">Cell wall</keyword>
<comment type="catalytic activity">
    <reaction evidence="10">
        <text>[(1-&gt;4)-alpha-D-galacturonosyl](n) + H2O = alpha-D-galacturonate + [(1-&gt;4)-alpha-D-galacturonosyl](n-1)</text>
        <dbReference type="Rhea" id="RHEA:14117"/>
        <dbReference type="Rhea" id="RHEA-COMP:14570"/>
        <dbReference type="Rhea" id="RHEA-COMP:14572"/>
        <dbReference type="ChEBI" id="CHEBI:15377"/>
        <dbReference type="ChEBI" id="CHEBI:58658"/>
        <dbReference type="ChEBI" id="CHEBI:140523"/>
        <dbReference type="EC" id="3.2.1.67"/>
    </reaction>
</comment>